<evidence type="ECO:0000313" key="5">
    <source>
        <dbReference type="Proteomes" id="UP000076794"/>
    </source>
</evidence>
<accession>A0A161IF87</accession>
<dbReference type="SUPFAM" id="SSF51735">
    <property type="entry name" value="NAD(P)-binding Rossmann-fold domains"/>
    <property type="match status" value="1"/>
</dbReference>
<dbReference type="InterPro" id="IPR002347">
    <property type="entry name" value="SDR_fam"/>
</dbReference>
<dbReference type="EMBL" id="CP014209">
    <property type="protein sequence ID" value="ANC30074.1"/>
    <property type="molecule type" value="Genomic_DNA"/>
</dbReference>
<keyword evidence="5" id="KW-1185">Reference proteome</keyword>
<gene>
    <name evidence="4" type="primary">yciK</name>
    <name evidence="4" type="ORF">I598_0494</name>
</gene>
<dbReference type="Pfam" id="PF00106">
    <property type="entry name" value="adh_short"/>
    <property type="match status" value="1"/>
</dbReference>
<dbReference type="KEGG" id="ido:I598_0494"/>
<dbReference type="EC" id="1.-.-.-" evidence="4"/>
<dbReference type="Proteomes" id="UP000076794">
    <property type="component" value="Chromosome"/>
</dbReference>
<dbReference type="STRING" id="1300344.I598_0494"/>
<dbReference type="PATRIC" id="fig|1300344.3.peg.494"/>
<dbReference type="AlphaFoldDB" id="A0A161IF87"/>
<proteinExistence type="inferred from homology"/>
<dbReference type="OrthoDB" id="9785826at2"/>
<dbReference type="GO" id="GO:0016491">
    <property type="term" value="F:oxidoreductase activity"/>
    <property type="evidence" value="ECO:0007669"/>
    <property type="project" value="UniProtKB-KW"/>
</dbReference>
<dbReference type="InterPro" id="IPR036291">
    <property type="entry name" value="NAD(P)-bd_dom_sf"/>
</dbReference>
<dbReference type="PANTHER" id="PTHR24320">
    <property type="entry name" value="RETINOL DEHYDROGENASE"/>
    <property type="match status" value="1"/>
</dbReference>
<dbReference type="RefSeq" id="WP_068200982.1">
    <property type="nucleotide sequence ID" value="NZ_CP014209.1"/>
</dbReference>
<evidence type="ECO:0000256" key="3">
    <source>
        <dbReference type="SAM" id="MobiDB-lite"/>
    </source>
</evidence>
<evidence type="ECO:0000256" key="1">
    <source>
        <dbReference type="ARBA" id="ARBA00006484"/>
    </source>
</evidence>
<dbReference type="Gene3D" id="3.40.50.720">
    <property type="entry name" value="NAD(P)-binding Rossmann-like Domain"/>
    <property type="match status" value="1"/>
</dbReference>
<feature type="region of interest" description="Disordered" evidence="3">
    <location>
        <begin position="239"/>
        <end position="262"/>
    </location>
</feature>
<dbReference type="PANTHER" id="PTHR24320:SF274">
    <property type="entry name" value="CHAIN DEHYDROGENASE, PUTATIVE (AFU_ORTHOLOGUE AFUA_4G00440)-RELATED"/>
    <property type="match status" value="1"/>
</dbReference>
<comment type="similarity">
    <text evidence="1">Belongs to the short-chain dehydrogenases/reductases (SDR) family.</text>
</comment>
<evidence type="ECO:0000313" key="4">
    <source>
        <dbReference type="EMBL" id="ANC30074.1"/>
    </source>
</evidence>
<protein>
    <submittedName>
        <fullName evidence="4">Putative oxidoreductase YciK</fullName>
        <ecNumber evidence="4">1.-.-.-</ecNumber>
    </submittedName>
</protein>
<organism evidence="4 5">
    <name type="scientific">Isoptericola dokdonensis DS-3</name>
    <dbReference type="NCBI Taxonomy" id="1300344"/>
    <lineage>
        <taxon>Bacteria</taxon>
        <taxon>Bacillati</taxon>
        <taxon>Actinomycetota</taxon>
        <taxon>Actinomycetes</taxon>
        <taxon>Micrococcales</taxon>
        <taxon>Promicromonosporaceae</taxon>
        <taxon>Isoptericola</taxon>
    </lineage>
</organism>
<keyword evidence="2 4" id="KW-0560">Oxidoreductase</keyword>
<evidence type="ECO:0000256" key="2">
    <source>
        <dbReference type="ARBA" id="ARBA00023002"/>
    </source>
</evidence>
<dbReference type="PRINTS" id="PR00081">
    <property type="entry name" value="GDHRDH"/>
</dbReference>
<name>A0A161IF87_9MICO</name>
<sequence length="262" mass="27584">MALVLVTGASTGLGLATALELADHGHDVVLHARRRDRLDGVGAAADRVRGVVLGDLAEHEEVSDVADQANSFGRFDAVVHNAGTMDGPDVFAVNVLAPYQLTASMPLPARAIFLSSSMHLSGRPDVHLVDGRGGTYSDSKLLVTTFALALAARHPEMLSHAADPGWVPTRMGGASAPDDLAEGHRTQAWLATAPETELSPRTGGYWHHRAAIRPHPAALDDAFQQELLDALAARTGRALPAPISEARGATSQTSEPTRRRGA</sequence>
<reference evidence="4 5" key="1">
    <citation type="submission" date="2016-01" db="EMBL/GenBank/DDBJ databases">
        <title>Complete genome sequence of a soil Actinobacterium, Isoptericola dokdonensis DS-3.</title>
        <authorList>
            <person name="Kwon S.-K."/>
            <person name="Kim J.F."/>
        </authorList>
    </citation>
    <scope>NUCLEOTIDE SEQUENCE [LARGE SCALE GENOMIC DNA]</scope>
    <source>
        <strain evidence="4 5">DS-3</strain>
    </source>
</reference>